<dbReference type="Proteomes" id="UP000708208">
    <property type="component" value="Unassembled WGS sequence"/>
</dbReference>
<reference evidence="2" key="1">
    <citation type="submission" date="2021-06" db="EMBL/GenBank/DDBJ databases">
        <authorList>
            <person name="Hodson N. C."/>
            <person name="Mongue J. A."/>
            <person name="Jaron S. K."/>
        </authorList>
    </citation>
    <scope>NUCLEOTIDE SEQUENCE</scope>
</reference>
<feature type="region of interest" description="Disordered" evidence="1">
    <location>
        <begin position="1"/>
        <end position="31"/>
    </location>
</feature>
<accession>A0A8J2NV80</accession>
<name>A0A8J2NV80_9HEXA</name>
<proteinExistence type="predicted"/>
<comment type="caution">
    <text evidence="2">The sequence shown here is derived from an EMBL/GenBank/DDBJ whole genome shotgun (WGS) entry which is preliminary data.</text>
</comment>
<evidence type="ECO:0000313" key="2">
    <source>
        <dbReference type="EMBL" id="CAG7712471.1"/>
    </source>
</evidence>
<dbReference type="EMBL" id="CAJVCH010032699">
    <property type="protein sequence ID" value="CAG7712471.1"/>
    <property type="molecule type" value="Genomic_DNA"/>
</dbReference>
<dbReference type="AlphaFoldDB" id="A0A8J2NV80"/>
<sequence>MESDLKKFRPSDDTQVETPWGSSGGRPAPGQAAFDQNVASSIEMPSLVFSILVKTTRDICLLKIFRLVCKSWNDHAVPTLRLHSFVRLDENQLGLLQNFQNLLLTGEISELPSPFRNFHLKASNLSENSFISLINQPNITITNFSLMTPDARQLDLARFEALFEAKGSTMAELSFNDNRKYHELKTLLSRKKRHLTVEDHCYPECVHKERFLKMFIQDGIFEKIRIEFTDFDVLPRVLTPDKLKHVLELDLKSGGRKVWEFLGSCIMPGLKLLKIDTPAEEFDTFWQEVMTNVSATIEVLDILYMDLVMMTGFPVMGKLKRIICHEWKDEFALFSSARFPVLECVELCILHSIQAFMPTSGFCPHDKVKSVKIELESTDNWGDFSMKHFHVLLDYLKCQFPKITNFKLTTRTINDSTFLAIHNAFPELRGIGLDGGCDFESISGIDIEMVDDYLNNGLATEDIPRKCSIFNFSKLEDLHLTSKVLVTNDMIVFCLDSINPLKTLAFHWNGELDIEVARDCLSHVGHIEILNGADYPQILEKLRGYLNIVEVEES</sequence>
<evidence type="ECO:0000256" key="1">
    <source>
        <dbReference type="SAM" id="MobiDB-lite"/>
    </source>
</evidence>
<gene>
    <name evidence="2" type="ORF">AFUS01_LOCUS5158</name>
</gene>
<keyword evidence="3" id="KW-1185">Reference proteome</keyword>
<protein>
    <submittedName>
        <fullName evidence="2">Uncharacterized protein</fullName>
    </submittedName>
</protein>
<evidence type="ECO:0000313" key="3">
    <source>
        <dbReference type="Proteomes" id="UP000708208"/>
    </source>
</evidence>
<organism evidence="2 3">
    <name type="scientific">Allacma fusca</name>
    <dbReference type="NCBI Taxonomy" id="39272"/>
    <lineage>
        <taxon>Eukaryota</taxon>
        <taxon>Metazoa</taxon>
        <taxon>Ecdysozoa</taxon>
        <taxon>Arthropoda</taxon>
        <taxon>Hexapoda</taxon>
        <taxon>Collembola</taxon>
        <taxon>Symphypleona</taxon>
        <taxon>Sminthuridae</taxon>
        <taxon>Allacma</taxon>
    </lineage>
</organism>
<feature type="compositionally biased region" description="Basic and acidic residues" evidence="1">
    <location>
        <begin position="1"/>
        <end position="12"/>
    </location>
</feature>